<dbReference type="PROSITE" id="PS51257">
    <property type="entry name" value="PROKAR_LIPOPROTEIN"/>
    <property type="match status" value="1"/>
</dbReference>
<keyword evidence="3" id="KW-1185">Reference proteome</keyword>
<protein>
    <submittedName>
        <fullName evidence="2">GerMN domain-containing protein</fullName>
    </submittedName>
</protein>
<dbReference type="EMBL" id="JARUJP010000011">
    <property type="protein sequence ID" value="MDW8801637.1"/>
    <property type="molecule type" value="Genomic_DNA"/>
</dbReference>
<evidence type="ECO:0000259" key="1">
    <source>
        <dbReference type="SMART" id="SM00909"/>
    </source>
</evidence>
<dbReference type="Proteomes" id="UP001281656">
    <property type="component" value="Unassembled WGS sequence"/>
</dbReference>
<proteinExistence type="predicted"/>
<evidence type="ECO:0000313" key="2">
    <source>
        <dbReference type="EMBL" id="MDW8801637.1"/>
    </source>
</evidence>
<reference evidence="2 3" key="1">
    <citation type="submission" date="2023-04" db="EMBL/GenBank/DDBJ databases">
        <title>Clostridium tannerae sp. nov., isolated from the fecal material of an alpaca.</title>
        <authorList>
            <person name="Miller S."/>
            <person name="Hendry M."/>
            <person name="King J."/>
            <person name="Sankaranarayanan K."/>
            <person name="Lawson P.A."/>
        </authorList>
    </citation>
    <scope>NUCLEOTIDE SEQUENCE [LARGE SCALE GENOMIC DNA]</scope>
    <source>
        <strain evidence="2 3">A1-XYC3</strain>
    </source>
</reference>
<sequence>MKKIFGLFICSTIMFSTLSLTGCEKKDSLSLNSTEKEKQIVLSKEKDNLLDLNIYFDSSKDNINSEISKEERVMKKDEIFGETIVNQLIKGPSVKSNLKPVLPKETRLISFSIKDNIGYVNLSKEANVAMTPLKAETSLKSIIWSLTQISSVEKVKILIDNKDTELWGGHYDLSKPLGKDDLLNVKRK</sequence>
<dbReference type="Pfam" id="PF10646">
    <property type="entry name" value="Germane"/>
    <property type="match status" value="1"/>
</dbReference>
<dbReference type="SMART" id="SM00909">
    <property type="entry name" value="Germane"/>
    <property type="match status" value="1"/>
</dbReference>
<name>A0ABU4JU08_9CLOT</name>
<organism evidence="2 3">
    <name type="scientific">Clostridium tanneri</name>
    <dbReference type="NCBI Taxonomy" id="3037988"/>
    <lineage>
        <taxon>Bacteria</taxon>
        <taxon>Bacillati</taxon>
        <taxon>Bacillota</taxon>
        <taxon>Clostridia</taxon>
        <taxon>Eubacteriales</taxon>
        <taxon>Clostridiaceae</taxon>
        <taxon>Clostridium</taxon>
    </lineage>
</organism>
<gene>
    <name evidence="2" type="ORF">P8V03_10785</name>
</gene>
<dbReference type="InterPro" id="IPR019606">
    <property type="entry name" value="GerMN"/>
</dbReference>
<accession>A0ABU4JU08</accession>
<evidence type="ECO:0000313" key="3">
    <source>
        <dbReference type="Proteomes" id="UP001281656"/>
    </source>
</evidence>
<dbReference type="RefSeq" id="WP_261672246.1">
    <property type="nucleotide sequence ID" value="NZ_JARUJP010000011.1"/>
</dbReference>
<comment type="caution">
    <text evidence="2">The sequence shown here is derived from an EMBL/GenBank/DDBJ whole genome shotgun (WGS) entry which is preliminary data.</text>
</comment>
<feature type="domain" description="GerMN" evidence="1">
    <location>
        <begin position="81"/>
        <end position="168"/>
    </location>
</feature>